<proteinExistence type="predicted"/>
<keyword evidence="1" id="KW-1133">Transmembrane helix</keyword>
<keyword evidence="1" id="KW-0472">Membrane</keyword>
<organism evidence="2 3">
    <name type="scientific">Nezara viridula</name>
    <name type="common">Southern green stink bug</name>
    <name type="synonym">Cimex viridulus</name>
    <dbReference type="NCBI Taxonomy" id="85310"/>
    <lineage>
        <taxon>Eukaryota</taxon>
        <taxon>Metazoa</taxon>
        <taxon>Ecdysozoa</taxon>
        <taxon>Arthropoda</taxon>
        <taxon>Hexapoda</taxon>
        <taxon>Insecta</taxon>
        <taxon>Pterygota</taxon>
        <taxon>Neoptera</taxon>
        <taxon>Paraneoptera</taxon>
        <taxon>Hemiptera</taxon>
        <taxon>Heteroptera</taxon>
        <taxon>Panheteroptera</taxon>
        <taxon>Pentatomomorpha</taxon>
        <taxon>Pentatomoidea</taxon>
        <taxon>Pentatomidae</taxon>
        <taxon>Pentatominae</taxon>
        <taxon>Nezara</taxon>
    </lineage>
</organism>
<dbReference type="OrthoDB" id="196103at2759"/>
<keyword evidence="1" id="KW-0812">Transmembrane</keyword>
<dbReference type="AlphaFoldDB" id="A0A9P0H253"/>
<dbReference type="Proteomes" id="UP001152798">
    <property type="component" value="Chromosome 1"/>
</dbReference>
<gene>
    <name evidence="2" type="ORF">NEZAVI_LOCUS1034</name>
</gene>
<name>A0A9P0H253_NEZVI</name>
<feature type="transmembrane region" description="Helical" evidence="1">
    <location>
        <begin position="46"/>
        <end position="66"/>
    </location>
</feature>
<evidence type="ECO:0000256" key="1">
    <source>
        <dbReference type="SAM" id="Phobius"/>
    </source>
</evidence>
<reference evidence="2" key="1">
    <citation type="submission" date="2022-01" db="EMBL/GenBank/DDBJ databases">
        <authorList>
            <person name="King R."/>
        </authorList>
    </citation>
    <scope>NUCLEOTIDE SEQUENCE</scope>
</reference>
<accession>A0A9P0H253</accession>
<dbReference type="EMBL" id="OV725077">
    <property type="protein sequence ID" value="CAH1389672.1"/>
    <property type="molecule type" value="Genomic_DNA"/>
</dbReference>
<evidence type="ECO:0000313" key="2">
    <source>
        <dbReference type="EMBL" id="CAH1389672.1"/>
    </source>
</evidence>
<protein>
    <submittedName>
        <fullName evidence="2">Uncharacterized protein</fullName>
    </submittedName>
</protein>
<sequence>MRHRAVRRGVLSNILFSQNSRYSLFVREVVEIGQSFIYELTMDKRLFNVVHLGLGFMFVFTAFQTLGNIEASWFPSGVLGYEAVLQLPPSRPAC</sequence>
<evidence type="ECO:0000313" key="3">
    <source>
        <dbReference type="Proteomes" id="UP001152798"/>
    </source>
</evidence>
<keyword evidence="3" id="KW-1185">Reference proteome</keyword>